<organism evidence="1 2">
    <name type="scientific">Avena sativa</name>
    <name type="common">Oat</name>
    <dbReference type="NCBI Taxonomy" id="4498"/>
    <lineage>
        <taxon>Eukaryota</taxon>
        <taxon>Viridiplantae</taxon>
        <taxon>Streptophyta</taxon>
        <taxon>Embryophyta</taxon>
        <taxon>Tracheophyta</taxon>
        <taxon>Spermatophyta</taxon>
        <taxon>Magnoliopsida</taxon>
        <taxon>Liliopsida</taxon>
        <taxon>Poales</taxon>
        <taxon>Poaceae</taxon>
        <taxon>BOP clade</taxon>
        <taxon>Pooideae</taxon>
        <taxon>Poodae</taxon>
        <taxon>Poeae</taxon>
        <taxon>Poeae Chloroplast Group 1 (Aveneae type)</taxon>
        <taxon>Aveninae</taxon>
        <taxon>Avena</taxon>
    </lineage>
</organism>
<dbReference type="EnsemblPlants" id="AVESA.00010b.r2.6DG1152740.1">
    <property type="protein sequence ID" value="AVESA.00010b.r2.6DG1152740.1.CDS.1"/>
    <property type="gene ID" value="AVESA.00010b.r2.6DG1152740"/>
</dbReference>
<evidence type="ECO:0000313" key="1">
    <source>
        <dbReference type="EnsemblPlants" id="AVESA.00010b.r2.6DG1152740.1.CDS.1"/>
    </source>
</evidence>
<reference evidence="1" key="2">
    <citation type="submission" date="2025-09" db="UniProtKB">
        <authorList>
            <consortium name="EnsemblPlants"/>
        </authorList>
    </citation>
    <scope>IDENTIFICATION</scope>
</reference>
<keyword evidence="2" id="KW-1185">Reference proteome</keyword>
<proteinExistence type="predicted"/>
<accession>A0ACD5Z9L4</accession>
<name>A0ACD5Z9L4_AVESA</name>
<evidence type="ECO:0000313" key="2">
    <source>
        <dbReference type="Proteomes" id="UP001732700"/>
    </source>
</evidence>
<reference evidence="1" key="1">
    <citation type="submission" date="2021-05" db="EMBL/GenBank/DDBJ databases">
        <authorList>
            <person name="Scholz U."/>
            <person name="Mascher M."/>
            <person name="Fiebig A."/>
        </authorList>
    </citation>
    <scope>NUCLEOTIDE SEQUENCE [LARGE SCALE GENOMIC DNA]</scope>
</reference>
<sequence length="325" mass="36595">MVPVFDKPYLQFHLTAESSFTVIGLSRKNQLPTLIALKSDNGWYLRHVGTWLKFDTHDIKNEGVAYSVHTNDDGTVLIMTDKGGFWSRRSSDWVSADGTLANSKDQNPDMVFKVITGDGLIALQNMGNHKFCNRLNYEGISYLSASADTKSIWTWFVLEEPIIHREIFDFIFHLDEARIYKNEIIVVGTHQQTNDTTSEQTCTFSFTAKKEVVTTWETVVSFNTSIDKMLASHVSKIPTIVGGEVTLSHKPDGDSEEITVTQNYTVPPGKTVTAKFVTMRGSCDVPYSYSQKDVLTNREEVTTFHEDGIYTCVNTYNLPITVTES</sequence>
<dbReference type="Proteomes" id="UP001732700">
    <property type="component" value="Chromosome 6D"/>
</dbReference>
<protein>
    <submittedName>
        <fullName evidence="1">Uncharacterized protein</fullName>
    </submittedName>
</protein>